<dbReference type="EMBL" id="QXQA01000012">
    <property type="protein sequence ID" value="RIX50990.1"/>
    <property type="molecule type" value="Genomic_DNA"/>
</dbReference>
<dbReference type="OrthoDB" id="3211555at2"/>
<keyword evidence="5" id="KW-1185">Reference proteome</keyword>
<dbReference type="NCBIfam" id="TIGR02957">
    <property type="entry name" value="SigX4"/>
    <property type="match status" value="1"/>
</dbReference>
<dbReference type="Pfam" id="PF04542">
    <property type="entry name" value="Sigma70_r2"/>
    <property type="match status" value="1"/>
</dbReference>
<evidence type="ECO:0000259" key="3">
    <source>
        <dbReference type="Pfam" id="PF08281"/>
    </source>
</evidence>
<name>A0A3A1V0D7_9BACL</name>
<evidence type="ECO:0000313" key="5">
    <source>
        <dbReference type="Proteomes" id="UP000266482"/>
    </source>
</evidence>
<dbReference type="InterPro" id="IPR013324">
    <property type="entry name" value="RNA_pol_sigma_r3/r4-like"/>
</dbReference>
<dbReference type="InterPro" id="IPR013249">
    <property type="entry name" value="RNA_pol_sigma70_r4_t2"/>
</dbReference>
<dbReference type="Gene3D" id="3.10.450.50">
    <property type="match status" value="1"/>
</dbReference>
<reference evidence="4 5" key="1">
    <citation type="submission" date="2018-09" db="EMBL/GenBank/DDBJ databases">
        <title>Paenibacillus aracenensis nov. sp. isolated from a cave in southern Spain.</title>
        <authorList>
            <person name="Jurado V."/>
            <person name="Gutierrez-Patricio S."/>
            <person name="Gonzalez-Pimentel J.L."/>
            <person name="Miller A.Z."/>
            <person name="Laiz L."/>
            <person name="Saiz-Jimenez C."/>
        </authorList>
    </citation>
    <scope>NUCLEOTIDE SEQUENCE [LARGE SCALE GENOMIC DNA]</scope>
    <source>
        <strain evidence="4 5">DSM 22867</strain>
    </source>
</reference>
<dbReference type="Pfam" id="PF08281">
    <property type="entry name" value="Sigma70_r4_2"/>
    <property type="match status" value="1"/>
</dbReference>
<dbReference type="Proteomes" id="UP000266482">
    <property type="component" value="Unassembled WGS sequence"/>
</dbReference>
<dbReference type="NCBIfam" id="TIGR02937">
    <property type="entry name" value="sigma70-ECF"/>
    <property type="match status" value="1"/>
</dbReference>
<dbReference type="InterPro" id="IPR007627">
    <property type="entry name" value="RNA_pol_sigma70_r2"/>
</dbReference>
<evidence type="ECO:0000313" key="4">
    <source>
        <dbReference type="EMBL" id="RIX50990.1"/>
    </source>
</evidence>
<dbReference type="GO" id="GO:0003677">
    <property type="term" value="F:DNA binding"/>
    <property type="evidence" value="ECO:0007669"/>
    <property type="project" value="InterPro"/>
</dbReference>
<dbReference type="InterPro" id="IPR032710">
    <property type="entry name" value="NTF2-like_dom_sf"/>
</dbReference>
<dbReference type="InterPro" id="IPR036388">
    <property type="entry name" value="WH-like_DNA-bd_sf"/>
</dbReference>
<dbReference type="PANTHER" id="PTHR30173:SF36">
    <property type="entry name" value="ECF RNA POLYMERASE SIGMA FACTOR SIGJ"/>
    <property type="match status" value="1"/>
</dbReference>
<sequence length="299" mass="33195">MTAASPYERYRPLLTNLAYQMLGSMSDAEDIVQDIFLDYYQLDQNAIQNEKAFLVRMATNRCLNLLNSARKRRETYVGNWLPEPDVTYGGSGTPVDPLAYSERNESVTYAMLVVLERLSGIERAVFLLRETFAFDYHEIADIVGKSEANCRKILSRAKEKLGASAEVPPFRSERADQLAKAFIDAVEMGNTESLIGLLTEDAVMVSDGGGKVRAAIFPIKGRDRIGAFFAGLSRKGLTARGYIPAYVNGQSGFLLLQDGKPARVMTFRWDSAGEKIEEIYLMMNPDKLTSVTNADAILS</sequence>
<proteinExistence type="predicted"/>
<dbReference type="Gene3D" id="1.10.1740.10">
    <property type="match status" value="1"/>
</dbReference>
<dbReference type="InterPro" id="IPR013325">
    <property type="entry name" value="RNA_pol_sigma_r2"/>
</dbReference>
<evidence type="ECO:0000256" key="1">
    <source>
        <dbReference type="ARBA" id="ARBA00011344"/>
    </source>
</evidence>
<dbReference type="RefSeq" id="WP_119601108.1">
    <property type="nucleotide sequence ID" value="NZ_QXQA01000012.1"/>
</dbReference>
<comment type="subunit">
    <text evidence="1">Interacts transiently with the RNA polymerase catalytic core formed by RpoA, RpoB, RpoC and RpoZ (2 alpha, 1 beta, 1 beta' and 1 omega subunit) to form the RNA polymerase holoenzyme that can initiate transcription.</text>
</comment>
<dbReference type="NCBIfam" id="NF007214">
    <property type="entry name" value="PRK09636.1"/>
    <property type="match status" value="1"/>
</dbReference>
<dbReference type="SUPFAM" id="SSF54427">
    <property type="entry name" value="NTF2-like"/>
    <property type="match status" value="1"/>
</dbReference>
<comment type="caution">
    <text evidence="4">The sequence shown here is derived from an EMBL/GenBank/DDBJ whole genome shotgun (WGS) entry which is preliminary data.</text>
</comment>
<protein>
    <submittedName>
        <fullName evidence="4">RNA polymerase sigma-70 factor</fullName>
    </submittedName>
</protein>
<dbReference type="PANTHER" id="PTHR30173">
    <property type="entry name" value="SIGMA 19 FACTOR"/>
    <property type="match status" value="1"/>
</dbReference>
<dbReference type="SUPFAM" id="SSF88659">
    <property type="entry name" value="Sigma3 and sigma4 domains of RNA polymerase sigma factors"/>
    <property type="match status" value="1"/>
</dbReference>
<dbReference type="GO" id="GO:0016987">
    <property type="term" value="F:sigma factor activity"/>
    <property type="evidence" value="ECO:0007669"/>
    <property type="project" value="InterPro"/>
</dbReference>
<dbReference type="InterPro" id="IPR052704">
    <property type="entry name" value="ECF_Sigma-70_Domain"/>
</dbReference>
<dbReference type="InterPro" id="IPR014303">
    <property type="entry name" value="RNA_pol_sigma-70_ECF"/>
</dbReference>
<dbReference type="GO" id="GO:0006352">
    <property type="term" value="P:DNA-templated transcription initiation"/>
    <property type="evidence" value="ECO:0007669"/>
    <property type="project" value="InterPro"/>
</dbReference>
<dbReference type="AlphaFoldDB" id="A0A3A1V0D7"/>
<dbReference type="Gene3D" id="1.10.10.10">
    <property type="entry name" value="Winged helix-like DNA-binding domain superfamily/Winged helix DNA-binding domain"/>
    <property type="match status" value="1"/>
</dbReference>
<organism evidence="4 5">
    <name type="scientific">Paenibacillus nanensis</name>
    <dbReference type="NCBI Taxonomy" id="393251"/>
    <lineage>
        <taxon>Bacteria</taxon>
        <taxon>Bacillati</taxon>
        <taxon>Bacillota</taxon>
        <taxon>Bacilli</taxon>
        <taxon>Bacillales</taxon>
        <taxon>Paenibacillaceae</taxon>
        <taxon>Paenibacillus</taxon>
    </lineage>
</organism>
<accession>A0A3A1V0D7</accession>
<feature type="domain" description="RNA polymerase sigma factor 70 region 4 type 2" evidence="3">
    <location>
        <begin position="112"/>
        <end position="161"/>
    </location>
</feature>
<dbReference type="SUPFAM" id="SSF88946">
    <property type="entry name" value="Sigma2 domain of RNA polymerase sigma factors"/>
    <property type="match status" value="1"/>
</dbReference>
<dbReference type="InterPro" id="IPR014284">
    <property type="entry name" value="RNA_pol_sigma-70_dom"/>
</dbReference>
<gene>
    <name evidence="4" type="ORF">D3P08_18060</name>
</gene>
<evidence type="ECO:0000259" key="2">
    <source>
        <dbReference type="Pfam" id="PF04542"/>
    </source>
</evidence>
<feature type="domain" description="RNA polymerase sigma-70 region 2" evidence="2">
    <location>
        <begin position="7"/>
        <end position="71"/>
    </location>
</feature>